<protein>
    <recommendedName>
        <fullName evidence="1">SRR1-like domain-containing protein</fullName>
    </recommendedName>
</protein>
<dbReference type="Proteomes" id="UP001153461">
    <property type="component" value="Unassembled WGS sequence"/>
</dbReference>
<evidence type="ECO:0000313" key="2">
    <source>
        <dbReference type="EMBL" id="CAG8162085.1"/>
    </source>
</evidence>
<dbReference type="InterPro" id="IPR012942">
    <property type="entry name" value="SRR1-like"/>
</dbReference>
<organism evidence="3 4">
    <name type="scientific">Penicillium nalgiovense</name>
    <dbReference type="NCBI Taxonomy" id="60175"/>
    <lineage>
        <taxon>Eukaryota</taxon>
        <taxon>Fungi</taxon>
        <taxon>Dikarya</taxon>
        <taxon>Ascomycota</taxon>
        <taxon>Pezizomycotina</taxon>
        <taxon>Eurotiomycetes</taxon>
        <taxon>Eurotiomycetidae</taxon>
        <taxon>Eurotiales</taxon>
        <taxon>Aspergillaceae</taxon>
        <taxon>Penicillium</taxon>
    </lineage>
</organism>
<evidence type="ECO:0000313" key="4">
    <source>
        <dbReference type="Proteomes" id="UP000191691"/>
    </source>
</evidence>
<dbReference type="PANTHER" id="PTHR42080">
    <property type="entry name" value="SRR1 DOMAIN-CONTAINING PROTEIN"/>
    <property type="match status" value="1"/>
</dbReference>
<dbReference type="Proteomes" id="UP000191691">
    <property type="component" value="Unassembled WGS sequence"/>
</dbReference>
<evidence type="ECO:0000313" key="3">
    <source>
        <dbReference type="EMBL" id="OQE93644.1"/>
    </source>
</evidence>
<feature type="domain" description="SRR1-like" evidence="1">
    <location>
        <begin position="9"/>
        <end position="88"/>
    </location>
</feature>
<comment type="caution">
    <text evidence="3">The sequence shown here is derived from an EMBL/GenBank/DDBJ whole genome shotgun (WGS) entry which is preliminary data.</text>
</comment>
<keyword evidence="4" id="KW-1185">Reference proteome</keyword>
<sequence length="136" mass="15498">MISIKGYIEEITDKKIKCYAQDPHYTAVDTWALAGHGCEVLDDPRALLEIDDNCILFSCCPALPLKDITVGLARPAMIIWDSVVAKSHHGCHNPNSTHVQNMIYNEYDCYRFWDLHYTGLAPFRSDPVVYIPRQVE</sequence>
<dbReference type="Pfam" id="PF07985">
    <property type="entry name" value="SRR1"/>
    <property type="match status" value="1"/>
</dbReference>
<proteinExistence type="predicted"/>
<dbReference type="PANTHER" id="PTHR42080:SF3">
    <property type="entry name" value="SRR1-LIKE DOMAIN-CONTAINING PROTEIN"/>
    <property type="match status" value="1"/>
</dbReference>
<evidence type="ECO:0000259" key="1">
    <source>
        <dbReference type="Pfam" id="PF07985"/>
    </source>
</evidence>
<dbReference type="AlphaFoldDB" id="A0A1V6Z2B8"/>
<name>A0A1V6Z2B8_PENNA</name>
<gene>
    <name evidence="3" type="ORF">PENNAL_c0005G10922</name>
    <name evidence="2" type="ORF">PNAL_LOCUS6397</name>
</gene>
<reference evidence="4" key="2">
    <citation type="journal article" date="2017" name="Nat. Microbiol.">
        <title>Global analysis of biosynthetic gene clusters reveals vast potential of secondary metabolite production in Penicillium species.</title>
        <authorList>
            <person name="Nielsen J.C."/>
            <person name="Grijseels S."/>
            <person name="Prigent S."/>
            <person name="Ji B."/>
            <person name="Dainat J."/>
            <person name="Nielsen K.F."/>
            <person name="Frisvad J.C."/>
            <person name="Workman M."/>
            <person name="Nielsen J."/>
        </authorList>
    </citation>
    <scope>NUCLEOTIDE SEQUENCE [LARGE SCALE GENOMIC DNA]</scope>
    <source>
        <strain evidence="4">IBT 13039</strain>
    </source>
</reference>
<reference evidence="3" key="1">
    <citation type="submission" date="2016-10" db="EMBL/GenBank/DDBJ databases">
        <title>Uncovering the secondary metabolism of Penicillium species provides insights into the evolution of 6-MSA pathways.</title>
        <authorList>
            <person name="Nielsen J.C."/>
            <person name="Nielsen J."/>
        </authorList>
    </citation>
    <scope>NUCLEOTIDE SEQUENCE [LARGE SCALE GENOMIC DNA]</scope>
    <source>
        <strain evidence="3">IBT 13039</strain>
    </source>
</reference>
<dbReference type="EMBL" id="CAJVNV010000333">
    <property type="protein sequence ID" value="CAG8162085.1"/>
    <property type="molecule type" value="Genomic_DNA"/>
</dbReference>
<dbReference type="EMBL" id="MOOB01000005">
    <property type="protein sequence ID" value="OQE93644.1"/>
    <property type="molecule type" value="Genomic_DNA"/>
</dbReference>
<accession>A0A1V6Z2B8</accession>
<dbReference type="OrthoDB" id="74460at2759"/>
<reference evidence="2" key="3">
    <citation type="submission" date="2021-07" db="EMBL/GenBank/DDBJ databases">
        <authorList>
            <person name="Branca A.L. A."/>
        </authorList>
    </citation>
    <scope>NUCLEOTIDE SEQUENCE</scope>
</reference>